<accession>A0A370DCV5</accession>
<evidence type="ECO:0000313" key="1">
    <source>
        <dbReference type="EMBL" id="RDH82117.1"/>
    </source>
</evidence>
<proteinExistence type="predicted"/>
<evidence type="ECO:0000313" key="2">
    <source>
        <dbReference type="Proteomes" id="UP000254771"/>
    </source>
</evidence>
<name>A0A370DCV5_9GAMM</name>
<sequence length="80" mass="8159">MPTYDYFCSANSRTVEVTHKMSEGIATWGELCNKAGIETDDTPANATVKRLITGGAIISNSGSEPPCASGGCCPGGSCGL</sequence>
<comment type="caution">
    <text evidence="1">The sequence shown here is derived from an EMBL/GenBank/DDBJ whole genome shotgun (WGS) entry which is preliminary data.</text>
</comment>
<gene>
    <name evidence="1" type="ORF">DIZ78_17000</name>
</gene>
<dbReference type="EMBL" id="QFXE01000021">
    <property type="protein sequence ID" value="RDH82117.1"/>
    <property type="molecule type" value="Genomic_DNA"/>
</dbReference>
<organism evidence="1 2">
    <name type="scientific">endosymbiont of Escarpia spicata</name>
    <dbReference type="NCBI Taxonomy" id="2200908"/>
    <lineage>
        <taxon>Bacteria</taxon>
        <taxon>Pseudomonadati</taxon>
        <taxon>Pseudomonadota</taxon>
        <taxon>Gammaproteobacteria</taxon>
        <taxon>sulfur-oxidizing symbionts</taxon>
    </lineage>
</organism>
<dbReference type="Proteomes" id="UP000254771">
    <property type="component" value="Unassembled WGS sequence"/>
</dbReference>
<reference evidence="1 2" key="1">
    <citation type="journal article" date="2018" name="ISME J.">
        <title>Endosymbiont genomes yield clues of tubeworm success.</title>
        <authorList>
            <person name="Li Y."/>
            <person name="Liles M.R."/>
            <person name="Halanych K.M."/>
        </authorList>
    </citation>
    <scope>NUCLEOTIDE SEQUENCE [LARGE SCALE GENOMIC DNA]</scope>
    <source>
        <strain evidence="1">A1462</strain>
    </source>
</reference>
<dbReference type="AlphaFoldDB" id="A0A370DCV5"/>
<keyword evidence="2" id="KW-1185">Reference proteome</keyword>
<protein>
    <submittedName>
        <fullName evidence="1">Regulator</fullName>
    </submittedName>
</protein>